<dbReference type="RefSeq" id="WP_200359421.1">
    <property type="nucleotide sequence ID" value="NZ_JAENIL010000089.1"/>
</dbReference>
<evidence type="ECO:0000313" key="7">
    <source>
        <dbReference type="EMBL" id="MBK1880449.1"/>
    </source>
</evidence>
<dbReference type="PANTHER" id="PTHR46796">
    <property type="entry name" value="HTH-TYPE TRANSCRIPTIONAL ACTIVATOR RHAS-RELATED"/>
    <property type="match status" value="1"/>
</dbReference>
<dbReference type="SUPFAM" id="SSF51215">
    <property type="entry name" value="Regulatory protein AraC"/>
    <property type="match status" value="1"/>
</dbReference>
<dbReference type="Gene3D" id="2.60.120.280">
    <property type="entry name" value="Regulatory protein AraC"/>
    <property type="match status" value="1"/>
</dbReference>
<gene>
    <name evidence="7" type="ORF">JIN87_26420</name>
</gene>
<keyword evidence="1" id="KW-0963">Cytoplasm</keyword>
<keyword evidence="5" id="KW-0804">Transcription</keyword>
<evidence type="ECO:0000256" key="1">
    <source>
        <dbReference type="ARBA" id="ARBA00022490"/>
    </source>
</evidence>
<keyword evidence="8" id="KW-1185">Reference proteome</keyword>
<dbReference type="GO" id="GO:0043565">
    <property type="term" value="F:sequence-specific DNA binding"/>
    <property type="evidence" value="ECO:0007669"/>
    <property type="project" value="InterPro"/>
</dbReference>
<dbReference type="SMART" id="SM00342">
    <property type="entry name" value="HTH_ARAC"/>
    <property type="match status" value="1"/>
</dbReference>
<dbReference type="InterPro" id="IPR037923">
    <property type="entry name" value="HTH-like"/>
</dbReference>
<dbReference type="Pfam" id="PF12833">
    <property type="entry name" value="HTH_18"/>
    <property type="match status" value="1"/>
</dbReference>
<comment type="caution">
    <text evidence="7">The sequence shown here is derived from an EMBL/GenBank/DDBJ whole genome shotgun (WGS) entry which is preliminary data.</text>
</comment>
<dbReference type="Gene3D" id="1.10.10.60">
    <property type="entry name" value="Homeodomain-like"/>
    <property type="match status" value="2"/>
</dbReference>
<keyword evidence="3" id="KW-0238">DNA-binding</keyword>
<dbReference type="InterPro" id="IPR009057">
    <property type="entry name" value="Homeodomain-like_sf"/>
</dbReference>
<name>A0A934S6U8_9BACT</name>
<proteinExistence type="predicted"/>
<dbReference type="InterPro" id="IPR018060">
    <property type="entry name" value="HTH_AraC"/>
</dbReference>
<organism evidence="7 8">
    <name type="scientific">Pelagicoccus mobilis</name>
    <dbReference type="NCBI Taxonomy" id="415221"/>
    <lineage>
        <taxon>Bacteria</taxon>
        <taxon>Pseudomonadati</taxon>
        <taxon>Verrucomicrobiota</taxon>
        <taxon>Opitutia</taxon>
        <taxon>Puniceicoccales</taxon>
        <taxon>Pelagicoccaceae</taxon>
        <taxon>Pelagicoccus</taxon>
    </lineage>
</organism>
<dbReference type="GO" id="GO:0003700">
    <property type="term" value="F:DNA-binding transcription factor activity"/>
    <property type="evidence" value="ECO:0007669"/>
    <property type="project" value="InterPro"/>
</dbReference>
<feature type="domain" description="HTH araC/xylS-type" evidence="6">
    <location>
        <begin position="154"/>
        <end position="252"/>
    </location>
</feature>
<dbReference type="InterPro" id="IPR020449">
    <property type="entry name" value="Tscrpt_reg_AraC-type_HTH"/>
</dbReference>
<dbReference type="PRINTS" id="PR00032">
    <property type="entry name" value="HTHARAC"/>
</dbReference>
<reference evidence="7" key="1">
    <citation type="submission" date="2021-01" db="EMBL/GenBank/DDBJ databases">
        <title>Modified the classification status of verrucomicrobia.</title>
        <authorList>
            <person name="Feng X."/>
        </authorList>
    </citation>
    <scope>NUCLEOTIDE SEQUENCE</scope>
    <source>
        <strain evidence="7">KCTC 13126</strain>
    </source>
</reference>
<evidence type="ECO:0000256" key="3">
    <source>
        <dbReference type="ARBA" id="ARBA00023125"/>
    </source>
</evidence>
<dbReference type="PANTHER" id="PTHR46796:SF13">
    <property type="entry name" value="HTH-TYPE TRANSCRIPTIONAL ACTIVATOR RHAS"/>
    <property type="match status" value="1"/>
</dbReference>
<sequence length="257" mass="29469">MDFQLHAFGIHERMPTGLQHYSSGIKEWLFIFFHDEAQIGTAEGSVHVSPNSFVVWEPKTEQIYGSRIVEWDHSWLHVQGTAIPTFLEENNLSPRTPIPYQQSSIADALMHRLYQEETKWSVPDSRIQKNHVENALIDIARASTSKQEIDPRLQRVKRAIDSQPQLTPTLQELADIAKLSVPHLCAQFKKAFGQAPVAYLTHSKIERAKHLLSTRKDSISEISDALGYSDPFHFSRMFKRKIGLSPRQWRSEQTTQG</sequence>
<evidence type="ECO:0000256" key="5">
    <source>
        <dbReference type="ARBA" id="ARBA00023163"/>
    </source>
</evidence>
<dbReference type="InterPro" id="IPR050204">
    <property type="entry name" value="AraC_XylS_family_regulators"/>
</dbReference>
<dbReference type="SUPFAM" id="SSF46689">
    <property type="entry name" value="Homeodomain-like"/>
    <property type="match status" value="2"/>
</dbReference>
<dbReference type="EMBL" id="JAENIL010000089">
    <property type="protein sequence ID" value="MBK1880449.1"/>
    <property type="molecule type" value="Genomic_DNA"/>
</dbReference>
<protein>
    <submittedName>
        <fullName evidence="7">Helix-turn-helix transcriptional regulator</fullName>
    </submittedName>
</protein>
<accession>A0A934S6U8</accession>
<evidence type="ECO:0000256" key="4">
    <source>
        <dbReference type="ARBA" id="ARBA00023159"/>
    </source>
</evidence>
<dbReference type="Proteomes" id="UP000617628">
    <property type="component" value="Unassembled WGS sequence"/>
</dbReference>
<dbReference type="InterPro" id="IPR018062">
    <property type="entry name" value="HTH_AraC-typ_CS"/>
</dbReference>
<evidence type="ECO:0000313" key="8">
    <source>
        <dbReference type="Proteomes" id="UP000617628"/>
    </source>
</evidence>
<keyword evidence="2" id="KW-0805">Transcription regulation</keyword>
<dbReference type="AlphaFoldDB" id="A0A934S6U8"/>
<evidence type="ECO:0000256" key="2">
    <source>
        <dbReference type="ARBA" id="ARBA00023015"/>
    </source>
</evidence>
<dbReference type="PROSITE" id="PS00041">
    <property type="entry name" value="HTH_ARAC_FAMILY_1"/>
    <property type="match status" value="1"/>
</dbReference>
<evidence type="ECO:0000259" key="6">
    <source>
        <dbReference type="PROSITE" id="PS01124"/>
    </source>
</evidence>
<keyword evidence="4" id="KW-0010">Activator</keyword>
<dbReference type="PROSITE" id="PS01124">
    <property type="entry name" value="HTH_ARAC_FAMILY_2"/>
    <property type="match status" value="1"/>
</dbReference>